<evidence type="ECO:0000313" key="4">
    <source>
        <dbReference type="Proteomes" id="UP001202052"/>
    </source>
</evidence>
<evidence type="ECO:0000256" key="1">
    <source>
        <dbReference type="SAM" id="MobiDB-lite"/>
    </source>
</evidence>
<gene>
    <name evidence="3" type="ORF">M4438_08650</name>
</gene>
<dbReference type="EMBL" id="JAMCCK010000013">
    <property type="protein sequence ID" value="MCL3993589.1"/>
    <property type="molecule type" value="Genomic_DNA"/>
</dbReference>
<keyword evidence="4" id="KW-1185">Reference proteome</keyword>
<dbReference type="Gene3D" id="3.40.50.1010">
    <property type="entry name" value="5'-nuclease"/>
    <property type="match status" value="1"/>
</dbReference>
<organism evidence="3 4">
    <name type="scientific">Streptomyces lavenduligriseus</name>
    <dbReference type="NCBI Taxonomy" id="67315"/>
    <lineage>
        <taxon>Bacteria</taxon>
        <taxon>Bacillati</taxon>
        <taxon>Actinomycetota</taxon>
        <taxon>Actinomycetes</taxon>
        <taxon>Kitasatosporales</taxon>
        <taxon>Streptomycetaceae</taxon>
        <taxon>Streptomyces</taxon>
    </lineage>
</organism>
<comment type="caution">
    <text evidence="3">The sequence shown here is derived from an EMBL/GenBank/DDBJ whole genome shotgun (WGS) entry which is preliminary data.</text>
</comment>
<proteinExistence type="predicted"/>
<name>A0ABT0NQ43_9ACTN</name>
<feature type="compositionally biased region" description="Low complexity" evidence="1">
    <location>
        <begin position="219"/>
        <end position="236"/>
    </location>
</feature>
<protein>
    <submittedName>
        <fullName evidence="3">NYN domain-containing protein</fullName>
    </submittedName>
</protein>
<accession>A0ABT0NQ43</accession>
<sequence length="406" mass="44285">MDRCIVLVDAGYLLGAAASLLAGEPSRSRITVDHAALIQALRERAESDTERPLLRIYWFDGAPDRVPQPEHRRLRVMPRVTVRLGALTRSDGRWAQKGVDAAMHAELTELARNRACSDVVLVTGDGDLLPGMMAAKEHGVAVHLWAVQAADGDYNQSEDLVAEADERRVLDRAWITQAVRAKELTGVCPPPPAPRPEIAAILSAPLPESALTTAERPAEQPAHPPAATAAQNGAPERVPAAKGVPTPKDLAALRAPGAQSVQHPATATLRWSSDKGWVERPGVAAEPPEAASLPTLAQLTTAEQRWADREEDITTVGGDPYEVGQVFARRWISRLGDQGHLQRLSQMYPRIPHRIDGELLRYAARFGLLAHKDDQIDEHDRYAIRAGFWREFDIPAAAEQHTPAAD</sequence>
<feature type="domain" description="NYN" evidence="2">
    <location>
        <begin position="32"/>
        <end position="166"/>
    </location>
</feature>
<reference evidence="3 4" key="1">
    <citation type="submission" date="2022-05" db="EMBL/GenBank/DDBJ databases">
        <title>Genome Resource of Streptomyces lavenduligriseus GA1-1, a Strain with Broad-Spectrum Antifungal Activity against Phytopathogenic Fungi.</title>
        <authorList>
            <person name="Qi D."/>
        </authorList>
    </citation>
    <scope>NUCLEOTIDE SEQUENCE [LARGE SCALE GENOMIC DNA]</scope>
    <source>
        <strain evidence="3 4">GA1-1</strain>
    </source>
</reference>
<feature type="region of interest" description="Disordered" evidence="1">
    <location>
        <begin position="210"/>
        <end position="244"/>
    </location>
</feature>
<dbReference type="RefSeq" id="WP_249458262.1">
    <property type="nucleotide sequence ID" value="NZ_JAMCCK010000013.1"/>
</dbReference>
<dbReference type="Pfam" id="PF01936">
    <property type="entry name" value="NYN"/>
    <property type="match status" value="1"/>
</dbReference>
<dbReference type="InterPro" id="IPR021139">
    <property type="entry name" value="NYN"/>
</dbReference>
<dbReference type="Proteomes" id="UP001202052">
    <property type="component" value="Unassembled WGS sequence"/>
</dbReference>
<evidence type="ECO:0000259" key="2">
    <source>
        <dbReference type="Pfam" id="PF01936"/>
    </source>
</evidence>
<evidence type="ECO:0000313" key="3">
    <source>
        <dbReference type="EMBL" id="MCL3993589.1"/>
    </source>
</evidence>